<dbReference type="EMBL" id="SRLO01003420">
    <property type="protein sequence ID" value="TNN31488.1"/>
    <property type="molecule type" value="Genomic_DNA"/>
</dbReference>
<organism evidence="6 7">
    <name type="scientific">Liparis tanakae</name>
    <name type="common">Tanaka's snailfish</name>
    <dbReference type="NCBI Taxonomy" id="230148"/>
    <lineage>
        <taxon>Eukaryota</taxon>
        <taxon>Metazoa</taxon>
        <taxon>Chordata</taxon>
        <taxon>Craniata</taxon>
        <taxon>Vertebrata</taxon>
        <taxon>Euteleostomi</taxon>
        <taxon>Actinopterygii</taxon>
        <taxon>Neopterygii</taxon>
        <taxon>Teleostei</taxon>
        <taxon>Neoteleostei</taxon>
        <taxon>Acanthomorphata</taxon>
        <taxon>Eupercaria</taxon>
        <taxon>Perciformes</taxon>
        <taxon>Cottioidei</taxon>
        <taxon>Cottales</taxon>
        <taxon>Liparidae</taxon>
        <taxon>Liparis</taxon>
    </lineage>
</organism>
<evidence type="ECO:0000313" key="6">
    <source>
        <dbReference type="EMBL" id="TNN31488.1"/>
    </source>
</evidence>
<comment type="caution">
    <text evidence="6">The sequence shown here is derived from an EMBL/GenBank/DDBJ whole genome shotgun (WGS) entry which is preliminary data.</text>
</comment>
<dbReference type="SUPFAM" id="SSF52540">
    <property type="entry name" value="P-loop containing nucleoside triphosphate hydrolases"/>
    <property type="match status" value="1"/>
</dbReference>
<evidence type="ECO:0000313" key="7">
    <source>
        <dbReference type="Proteomes" id="UP000314294"/>
    </source>
</evidence>
<gene>
    <name evidence="6" type="primary">KIF13B_0</name>
    <name evidence="6" type="ORF">EYF80_058358</name>
</gene>
<keyword evidence="1" id="KW-0547">Nucleotide-binding</keyword>
<evidence type="ECO:0000256" key="1">
    <source>
        <dbReference type="ARBA" id="ARBA00022741"/>
    </source>
</evidence>
<accession>A0A4Z2ERL0</accession>
<evidence type="ECO:0000256" key="3">
    <source>
        <dbReference type="PROSITE-ProRule" id="PRU00283"/>
    </source>
</evidence>
<protein>
    <submittedName>
        <fullName evidence="6">Kinesin-like protein KIF13B</fullName>
    </submittedName>
</protein>
<comment type="similarity">
    <text evidence="3">Belongs to the TRAFAC class myosin-kinesin ATPase superfamily. Kinesin family.</text>
</comment>
<evidence type="ECO:0000259" key="5">
    <source>
        <dbReference type="PROSITE" id="PS50067"/>
    </source>
</evidence>
<dbReference type="InterPro" id="IPR036961">
    <property type="entry name" value="Kinesin_motor_dom_sf"/>
</dbReference>
<dbReference type="InterPro" id="IPR027417">
    <property type="entry name" value="P-loop_NTPase"/>
</dbReference>
<reference evidence="6 7" key="1">
    <citation type="submission" date="2019-03" db="EMBL/GenBank/DDBJ databases">
        <title>First draft genome of Liparis tanakae, snailfish: a comprehensive survey of snailfish specific genes.</title>
        <authorList>
            <person name="Kim W."/>
            <person name="Song I."/>
            <person name="Jeong J.-H."/>
            <person name="Kim D."/>
            <person name="Kim S."/>
            <person name="Ryu S."/>
            <person name="Song J.Y."/>
            <person name="Lee S.K."/>
        </authorList>
    </citation>
    <scope>NUCLEOTIDE SEQUENCE [LARGE SCALE GENOMIC DNA]</scope>
    <source>
        <tissue evidence="6">Muscle</tissue>
    </source>
</reference>
<sequence>MSSGPRGEPLASGSETQTHELRPTAETPTAAGRTTNQPKVFAFDHCFWSIDESQKDRFAGQDVVFRSLGESLLDNAFMGYNACIFAYGQTGNFKPADTHMYGPLLMSIHGSMTESLPSY</sequence>
<comment type="caution">
    <text evidence="3">Lacks conserved residue(s) required for the propagation of feature annotation.</text>
</comment>
<keyword evidence="2" id="KW-0067">ATP-binding</keyword>
<dbReference type="InterPro" id="IPR001752">
    <property type="entry name" value="Kinesin_motor_dom"/>
</dbReference>
<name>A0A4Z2ERL0_9TELE</name>
<evidence type="ECO:0000256" key="2">
    <source>
        <dbReference type="ARBA" id="ARBA00022840"/>
    </source>
</evidence>
<dbReference type="PROSITE" id="PS50067">
    <property type="entry name" value="KINESIN_MOTOR_2"/>
    <property type="match status" value="1"/>
</dbReference>
<dbReference type="Proteomes" id="UP000314294">
    <property type="component" value="Unassembled WGS sequence"/>
</dbReference>
<feature type="domain" description="Kinesin motor" evidence="5">
    <location>
        <begin position="1"/>
        <end position="119"/>
    </location>
</feature>
<dbReference type="Pfam" id="PF00225">
    <property type="entry name" value="Kinesin"/>
    <property type="match status" value="1"/>
</dbReference>
<dbReference type="PANTHER" id="PTHR47117">
    <property type="entry name" value="STAR-RELATED LIPID TRANSFER PROTEIN 9"/>
    <property type="match status" value="1"/>
</dbReference>
<keyword evidence="7" id="KW-1185">Reference proteome</keyword>
<dbReference type="AlphaFoldDB" id="A0A4Z2ERL0"/>
<evidence type="ECO:0000256" key="4">
    <source>
        <dbReference type="SAM" id="MobiDB-lite"/>
    </source>
</evidence>
<dbReference type="GO" id="GO:0007018">
    <property type="term" value="P:microtubule-based movement"/>
    <property type="evidence" value="ECO:0007669"/>
    <property type="project" value="InterPro"/>
</dbReference>
<feature type="region of interest" description="Disordered" evidence="4">
    <location>
        <begin position="1"/>
        <end position="36"/>
    </location>
</feature>
<dbReference type="GO" id="GO:0003777">
    <property type="term" value="F:microtubule motor activity"/>
    <property type="evidence" value="ECO:0007669"/>
    <property type="project" value="InterPro"/>
</dbReference>
<dbReference type="OrthoDB" id="3176171at2759"/>
<dbReference type="Gene3D" id="3.40.850.10">
    <property type="entry name" value="Kinesin motor domain"/>
    <property type="match status" value="1"/>
</dbReference>
<dbReference type="GO" id="GO:0008017">
    <property type="term" value="F:microtubule binding"/>
    <property type="evidence" value="ECO:0007669"/>
    <property type="project" value="InterPro"/>
</dbReference>
<proteinExistence type="inferred from homology"/>
<dbReference type="GO" id="GO:0005524">
    <property type="term" value="F:ATP binding"/>
    <property type="evidence" value="ECO:0007669"/>
    <property type="project" value="UniProtKB-KW"/>
</dbReference>